<accession>A0A2T2WUT9</accession>
<evidence type="ECO:0000256" key="1">
    <source>
        <dbReference type="SAM" id="Phobius"/>
    </source>
</evidence>
<keyword evidence="1" id="KW-0472">Membrane</keyword>
<evidence type="ECO:0008006" key="4">
    <source>
        <dbReference type="Google" id="ProtNLM"/>
    </source>
</evidence>
<evidence type="ECO:0000313" key="2">
    <source>
        <dbReference type="EMBL" id="PSR26004.1"/>
    </source>
</evidence>
<comment type="caution">
    <text evidence="2">The sequence shown here is derived from an EMBL/GenBank/DDBJ whole genome shotgun (WGS) entry which is preliminary data.</text>
</comment>
<evidence type="ECO:0000313" key="3">
    <source>
        <dbReference type="Proteomes" id="UP000242972"/>
    </source>
</evidence>
<organism evidence="2 3">
    <name type="scientific">Sulfobacillus benefaciens</name>
    <dbReference type="NCBI Taxonomy" id="453960"/>
    <lineage>
        <taxon>Bacteria</taxon>
        <taxon>Bacillati</taxon>
        <taxon>Bacillota</taxon>
        <taxon>Clostridia</taxon>
        <taxon>Eubacteriales</taxon>
        <taxon>Clostridiales Family XVII. Incertae Sedis</taxon>
        <taxon>Sulfobacillus</taxon>
    </lineage>
</organism>
<dbReference type="EMBL" id="PXYW01000138">
    <property type="protein sequence ID" value="PSR26004.1"/>
    <property type="molecule type" value="Genomic_DNA"/>
</dbReference>
<name>A0A2T2WUT9_9FIRM</name>
<gene>
    <name evidence="2" type="ORF">C7B46_20390</name>
</gene>
<keyword evidence="1" id="KW-0812">Transmembrane</keyword>
<keyword evidence="1" id="KW-1133">Transmembrane helix</keyword>
<reference evidence="2 3" key="1">
    <citation type="journal article" date="2014" name="BMC Genomics">
        <title>Comparison of environmental and isolate Sulfobacillus genomes reveals diverse carbon, sulfur, nitrogen, and hydrogen metabolisms.</title>
        <authorList>
            <person name="Justice N.B."/>
            <person name="Norman A."/>
            <person name="Brown C.T."/>
            <person name="Singh A."/>
            <person name="Thomas B.C."/>
            <person name="Banfield J.F."/>
        </authorList>
    </citation>
    <scope>NUCLEOTIDE SEQUENCE [LARGE SCALE GENOMIC DNA]</scope>
    <source>
        <strain evidence="2">AMDSBA4</strain>
    </source>
</reference>
<dbReference type="Proteomes" id="UP000242972">
    <property type="component" value="Unassembled WGS sequence"/>
</dbReference>
<protein>
    <recommendedName>
        <fullName evidence="4">Glycine zipper domain-containing protein</fullName>
    </recommendedName>
</protein>
<sequence>MNQKKLDWEKAVAEGAIEGGIGGAIGGIVGTLLLPGFGTLAGAGVAAWLGKILGKEARKNSH</sequence>
<dbReference type="AlphaFoldDB" id="A0A2T2WUT9"/>
<feature type="transmembrane region" description="Helical" evidence="1">
    <location>
        <begin position="20"/>
        <end position="49"/>
    </location>
</feature>
<proteinExistence type="predicted"/>